<dbReference type="EMBL" id="JAPDGR010001162">
    <property type="protein sequence ID" value="KAJ2985109.1"/>
    <property type="molecule type" value="Genomic_DNA"/>
</dbReference>
<organism evidence="1 2">
    <name type="scientific">Xylaria curta</name>
    <dbReference type="NCBI Taxonomy" id="42375"/>
    <lineage>
        <taxon>Eukaryota</taxon>
        <taxon>Fungi</taxon>
        <taxon>Dikarya</taxon>
        <taxon>Ascomycota</taxon>
        <taxon>Pezizomycotina</taxon>
        <taxon>Sordariomycetes</taxon>
        <taxon>Xylariomycetidae</taxon>
        <taxon>Xylariales</taxon>
        <taxon>Xylariaceae</taxon>
        <taxon>Xylaria</taxon>
    </lineage>
</organism>
<evidence type="ECO:0000313" key="2">
    <source>
        <dbReference type="Proteomes" id="UP001143856"/>
    </source>
</evidence>
<dbReference type="Proteomes" id="UP001143856">
    <property type="component" value="Unassembled WGS sequence"/>
</dbReference>
<reference evidence="1" key="1">
    <citation type="submission" date="2022-10" db="EMBL/GenBank/DDBJ databases">
        <title>Genome Sequence of Xylaria curta.</title>
        <authorList>
            <person name="Buettner E."/>
        </authorList>
    </citation>
    <scope>NUCLEOTIDE SEQUENCE</scope>
    <source>
        <strain evidence="1">Babe10</strain>
    </source>
</reference>
<name>A0ACC1P2T6_9PEZI</name>
<comment type="caution">
    <text evidence="1">The sequence shown here is derived from an EMBL/GenBank/DDBJ whole genome shotgun (WGS) entry which is preliminary data.</text>
</comment>
<accession>A0ACC1P2T6</accession>
<gene>
    <name evidence="1" type="ORF">NUW58_g5712</name>
</gene>
<keyword evidence="2" id="KW-1185">Reference proteome</keyword>
<sequence>MPRTLLLCFLHGFKGDDDTFRTFPADLKAQVAKQLPEENVESVVYPKYETKGELGQCSTAFLSWLKERVMDVRKARCEKPWPPNDREVGVILVAHSMGGFVASDTLFLVLNERLAESEGSSLPIFPLIQGILTFDTPFNGLARSMFVYGAFSNYQKVSSVFNVMTALGTSNPAWKGWQLVAVRTGTVGAIAAGGVAAYMHRRQIVEGMRSMRNLNKESVKEGYQQSVDTISQGLAYINRGNVGRSFEYLSDHFTFVGALLKQNELARRLERMALLEGIGIHDYYTSLGENGMWSGGYFVPERTFCAVPGTEHRAYHLFERRIITNVDDEVQAHVSMFIRDKNDKYEQMTQEASNLVVRWFTDDSDIFDDPKFAEPVSDPVEQPVTTTPEGQEIPKTDGILGSSDSATEELTSAKDDGFEIPDESPLDITAAAAAVPLPDDDEDVPPVADTSEARKSNYMRHLMEIAQQAGTGVKSYVPTKMPEMPSGPSFTSFVPRSMPQMPQMPSIPTVNIFGKKKEPQEANNAEEPTQPEAERQASNAVPELDHTTQPSTDVDNSTQSRKDQKQPSLAACE</sequence>
<evidence type="ECO:0000313" key="1">
    <source>
        <dbReference type="EMBL" id="KAJ2985109.1"/>
    </source>
</evidence>
<protein>
    <submittedName>
        <fullName evidence="1">Uncharacterized protein</fullName>
    </submittedName>
</protein>
<proteinExistence type="predicted"/>